<dbReference type="InterPro" id="IPR013078">
    <property type="entry name" value="His_Pase_superF_clade-1"/>
</dbReference>
<keyword evidence="2" id="KW-1185">Reference proteome</keyword>
<reference evidence="1 2" key="1">
    <citation type="journal article" date="2018" name="Gigascience">
        <title>Genomes of trombidid mites reveal novel predicted allergens and laterally-transferred genes associated with secondary metabolism.</title>
        <authorList>
            <person name="Dong X."/>
            <person name="Chaisiri K."/>
            <person name="Xia D."/>
            <person name="Armstrong S.D."/>
            <person name="Fang Y."/>
            <person name="Donnelly M.J."/>
            <person name="Kadowaki T."/>
            <person name="McGarry J.W."/>
            <person name="Darby A.C."/>
            <person name="Makepeace B.L."/>
        </authorList>
    </citation>
    <scope>NUCLEOTIDE SEQUENCE [LARGE SCALE GENOMIC DNA]</scope>
    <source>
        <strain evidence="1">UoL-WK</strain>
    </source>
</reference>
<dbReference type="STRING" id="1965070.A0A3S3NPT6"/>
<dbReference type="GO" id="GO:0016791">
    <property type="term" value="F:phosphatase activity"/>
    <property type="evidence" value="ECO:0007669"/>
    <property type="project" value="UniProtKB-ARBA"/>
</dbReference>
<protein>
    <submittedName>
        <fullName evidence="1">Ubiquitin-associated and SH3 domain-containing protein B-like protein</fullName>
    </submittedName>
</protein>
<organism evidence="1 2">
    <name type="scientific">Dinothrombium tinctorium</name>
    <dbReference type="NCBI Taxonomy" id="1965070"/>
    <lineage>
        <taxon>Eukaryota</taxon>
        <taxon>Metazoa</taxon>
        <taxon>Ecdysozoa</taxon>
        <taxon>Arthropoda</taxon>
        <taxon>Chelicerata</taxon>
        <taxon>Arachnida</taxon>
        <taxon>Acari</taxon>
        <taxon>Acariformes</taxon>
        <taxon>Trombidiformes</taxon>
        <taxon>Prostigmata</taxon>
        <taxon>Anystina</taxon>
        <taxon>Parasitengona</taxon>
        <taxon>Trombidioidea</taxon>
        <taxon>Trombidiidae</taxon>
        <taxon>Dinothrombium</taxon>
    </lineage>
</organism>
<evidence type="ECO:0000313" key="2">
    <source>
        <dbReference type="Proteomes" id="UP000285301"/>
    </source>
</evidence>
<name>A0A3S3NPT6_9ACAR</name>
<dbReference type="AlphaFoldDB" id="A0A3S3NPT6"/>
<comment type="caution">
    <text evidence="1">The sequence shown here is derived from an EMBL/GenBank/DDBJ whole genome shotgun (WGS) entry which is preliminary data.</text>
</comment>
<dbReference type="InterPro" id="IPR051710">
    <property type="entry name" value="Phosphatase_SH3-domain"/>
</dbReference>
<dbReference type="InterPro" id="IPR029033">
    <property type="entry name" value="His_PPase_superfam"/>
</dbReference>
<proteinExistence type="predicted"/>
<dbReference type="SUPFAM" id="SSF53254">
    <property type="entry name" value="Phosphoglycerate mutase-like"/>
    <property type="match status" value="1"/>
</dbReference>
<dbReference type="PANTHER" id="PTHR16469:SF27">
    <property type="entry name" value="UBIQUITIN-ASSOCIATED AND SH3 DOMAIN-CONTAINING BA-RELATED"/>
    <property type="match status" value="1"/>
</dbReference>
<evidence type="ECO:0000313" key="1">
    <source>
        <dbReference type="EMBL" id="RWR99404.1"/>
    </source>
</evidence>
<sequence>MKTTLIVMRHSVRLDCAHFNWLLDCFDKEGKIYTPKSEEDPETIVIRDRNEFIADTPLSVSGFDLAAEKGKELLETLGKIDAVFSSPALRCVETAKRIAIKIEPGLFEPLTYGLYRQFPQWLSPSLLQANGFPVDVNYEPIISVQSLQTEYPHESVVAYFARSKYVTEQILKRFVQAIPEGGKILLVAHASSLIANDPLNVEVPQTYNELKPKIRFCGFCNAKQIEIE</sequence>
<dbReference type="OrthoDB" id="414418at2759"/>
<dbReference type="EMBL" id="NCKU01015315">
    <property type="protein sequence ID" value="RWR99404.1"/>
    <property type="molecule type" value="Genomic_DNA"/>
</dbReference>
<dbReference type="CDD" id="cd07067">
    <property type="entry name" value="HP_PGM_like"/>
    <property type="match status" value="1"/>
</dbReference>
<accession>A0A3S3NPT6</accession>
<gene>
    <name evidence="1" type="ORF">B4U79_18785</name>
</gene>
<dbReference type="Proteomes" id="UP000285301">
    <property type="component" value="Unassembled WGS sequence"/>
</dbReference>
<dbReference type="PANTHER" id="PTHR16469">
    <property type="entry name" value="UBIQUITIN-ASSOCIATED AND SH3 DOMAIN-CONTAINING BA-RELATED"/>
    <property type="match status" value="1"/>
</dbReference>
<dbReference type="Gene3D" id="3.40.50.1240">
    <property type="entry name" value="Phosphoglycerate mutase-like"/>
    <property type="match status" value="1"/>
</dbReference>